<keyword evidence="9" id="KW-1185">Reference proteome</keyword>
<dbReference type="Gene3D" id="3.10.20.370">
    <property type="match status" value="1"/>
</dbReference>
<dbReference type="InterPro" id="IPR043128">
    <property type="entry name" value="Rev_trsase/Diguanyl_cyclase"/>
</dbReference>
<keyword evidence="1" id="KW-0808">Transferase</keyword>
<comment type="caution">
    <text evidence="8">The sequence shown here is derived from an EMBL/GenBank/DDBJ whole genome shotgun (WGS) entry which is preliminary data.</text>
</comment>
<dbReference type="GO" id="GO:0003964">
    <property type="term" value="F:RNA-directed DNA polymerase activity"/>
    <property type="evidence" value="ECO:0007669"/>
    <property type="project" value="UniProtKB-KW"/>
</dbReference>
<dbReference type="PANTHER" id="PTHR37984:SF5">
    <property type="entry name" value="PROTEIN NYNRIN-LIKE"/>
    <property type="match status" value="1"/>
</dbReference>
<protein>
    <recommendedName>
        <fullName evidence="7">Reverse transcriptase RNase H-like domain-containing protein</fullName>
    </recommendedName>
</protein>
<dbReference type="PANTHER" id="PTHR37984">
    <property type="entry name" value="PROTEIN CBG26694"/>
    <property type="match status" value="1"/>
</dbReference>
<evidence type="ECO:0000256" key="1">
    <source>
        <dbReference type="ARBA" id="ARBA00022679"/>
    </source>
</evidence>
<proteinExistence type="predicted"/>
<evidence type="ECO:0000256" key="6">
    <source>
        <dbReference type="ARBA" id="ARBA00022918"/>
    </source>
</evidence>
<evidence type="ECO:0000313" key="8">
    <source>
        <dbReference type="EMBL" id="RCN23974.1"/>
    </source>
</evidence>
<dbReference type="GO" id="GO:0004519">
    <property type="term" value="F:endonuclease activity"/>
    <property type="evidence" value="ECO:0007669"/>
    <property type="project" value="UniProtKB-KW"/>
</dbReference>
<dbReference type="AlphaFoldDB" id="A0A368EWA3"/>
<keyword evidence="5" id="KW-0378">Hydrolase</keyword>
<dbReference type="InterPro" id="IPR043502">
    <property type="entry name" value="DNA/RNA_pol_sf"/>
</dbReference>
<keyword evidence="2" id="KW-0548">Nucleotidyltransferase</keyword>
<evidence type="ECO:0000256" key="4">
    <source>
        <dbReference type="ARBA" id="ARBA00022759"/>
    </source>
</evidence>
<evidence type="ECO:0000259" key="7">
    <source>
        <dbReference type="Pfam" id="PF17917"/>
    </source>
</evidence>
<sequence>MASYYRKFILGFSKVARSLYDLTSPKTVWRWTFVENAAFENLKEVMTKAPILAQPDIAAAANESRPFIIYTDASGDGLGAVLCQEGEDKMLHPVYFASKSLTKAEKNYHVTDLEALAVIFALKKFHFFIYGLKTVVRTDHKALTSLFKQTNVSARVLRWALEVQKYKLEIQYAAGKANAVADSLSRGTVGGVPEEEAVCAENEAVVAQAEVRDSEWLSELEADPDYADFVKTSIFSLARMISIYENEVDVDNKRFLMQ</sequence>
<organism evidence="8 9">
    <name type="scientific">Ancylostoma caninum</name>
    <name type="common">Dog hookworm</name>
    <dbReference type="NCBI Taxonomy" id="29170"/>
    <lineage>
        <taxon>Eukaryota</taxon>
        <taxon>Metazoa</taxon>
        <taxon>Ecdysozoa</taxon>
        <taxon>Nematoda</taxon>
        <taxon>Chromadorea</taxon>
        <taxon>Rhabditida</taxon>
        <taxon>Rhabditina</taxon>
        <taxon>Rhabditomorpha</taxon>
        <taxon>Strongyloidea</taxon>
        <taxon>Ancylostomatidae</taxon>
        <taxon>Ancylostomatinae</taxon>
        <taxon>Ancylostoma</taxon>
    </lineage>
</organism>
<evidence type="ECO:0000313" key="9">
    <source>
        <dbReference type="Proteomes" id="UP000252519"/>
    </source>
</evidence>
<name>A0A368EWA3_ANCCA</name>
<keyword evidence="4" id="KW-0255">Endonuclease</keyword>
<evidence type="ECO:0000256" key="3">
    <source>
        <dbReference type="ARBA" id="ARBA00022722"/>
    </source>
</evidence>
<dbReference type="Gene3D" id="3.30.70.270">
    <property type="match status" value="1"/>
</dbReference>
<dbReference type="GO" id="GO:0016787">
    <property type="term" value="F:hydrolase activity"/>
    <property type="evidence" value="ECO:0007669"/>
    <property type="project" value="UniProtKB-KW"/>
</dbReference>
<keyword evidence="6" id="KW-0695">RNA-directed DNA polymerase</keyword>
<keyword evidence="3" id="KW-0540">Nuclease</keyword>
<dbReference type="EMBL" id="JOJR01024522">
    <property type="protein sequence ID" value="RCN23974.1"/>
    <property type="molecule type" value="Genomic_DNA"/>
</dbReference>
<dbReference type="STRING" id="29170.A0A368EWA3"/>
<dbReference type="InterPro" id="IPR050951">
    <property type="entry name" value="Retrovirus_Pol_polyprotein"/>
</dbReference>
<dbReference type="FunFam" id="3.10.20.370:FF:000001">
    <property type="entry name" value="Retrovirus-related Pol polyprotein from transposon 17.6-like protein"/>
    <property type="match status" value="1"/>
</dbReference>
<dbReference type="Pfam" id="PF17917">
    <property type="entry name" value="RT_RNaseH"/>
    <property type="match status" value="1"/>
</dbReference>
<dbReference type="OrthoDB" id="5920491at2759"/>
<dbReference type="InterPro" id="IPR041373">
    <property type="entry name" value="RT_RNaseH"/>
</dbReference>
<feature type="non-terminal residue" evidence="8">
    <location>
        <position position="258"/>
    </location>
</feature>
<evidence type="ECO:0000256" key="5">
    <source>
        <dbReference type="ARBA" id="ARBA00022801"/>
    </source>
</evidence>
<evidence type="ECO:0000256" key="2">
    <source>
        <dbReference type="ARBA" id="ARBA00022695"/>
    </source>
</evidence>
<gene>
    <name evidence="8" type="ORF">ANCCAN_30337</name>
</gene>
<feature type="domain" description="Reverse transcriptase RNase H-like" evidence="7">
    <location>
        <begin position="64"/>
        <end position="166"/>
    </location>
</feature>
<dbReference type="Proteomes" id="UP000252519">
    <property type="component" value="Unassembled WGS sequence"/>
</dbReference>
<reference evidence="8 9" key="1">
    <citation type="submission" date="2014-10" db="EMBL/GenBank/DDBJ databases">
        <title>Draft genome of the hookworm Ancylostoma caninum.</title>
        <authorList>
            <person name="Mitreva M."/>
        </authorList>
    </citation>
    <scope>NUCLEOTIDE SEQUENCE [LARGE SCALE GENOMIC DNA]</scope>
    <source>
        <strain evidence="8 9">Baltimore</strain>
    </source>
</reference>
<dbReference type="SUPFAM" id="SSF56672">
    <property type="entry name" value="DNA/RNA polymerases"/>
    <property type="match status" value="1"/>
</dbReference>
<dbReference type="CDD" id="cd09274">
    <property type="entry name" value="RNase_HI_RT_Ty3"/>
    <property type="match status" value="1"/>
</dbReference>
<accession>A0A368EWA3</accession>